<dbReference type="HOGENOM" id="CLU_045745_0_0_1"/>
<dbReference type="PhylomeDB" id="A7RZK5"/>
<dbReference type="GO" id="GO:0016020">
    <property type="term" value="C:membrane"/>
    <property type="evidence" value="ECO:0007669"/>
    <property type="project" value="InterPro"/>
</dbReference>
<comment type="similarity">
    <text evidence="1">Belongs to the EGF domain peptide family.</text>
</comment>
<dbReference type="PANTHER" id="PTHR12224:SF0">
    <property type="entry name" value="BETA-1,4-MANNOSYL-GLYCOPROTEIN 4-BETA-N-ACETYLGLUCOSAMINYLTRANSFERASE"/>
    <property type="match status" value="1"/>
</dbReference>
<evidence type="ECO:0000256" key="2">
    <source>
        <dbReference type="PROSITE-ProRule" id="PRU00076"/>
    </source>
</evidence>
<dbReference type="InParanoid" id="A7RZK5"/>
<sequence length="333" mass="38860">CDCKPGWYGSACSIPDCVKYSGENFPPQLLRVRKEARRIIYSAPFNIEFEMLEIIMNELHDIVDVFILVESHFSAFGTIKPVRLLPRLHRNYLRRFHKKIIYLYMDHFPTGARKNGWIADSYIRSFTGVKGLPQIRNVKPDDLFLVFDLDEIPSREALTFLRIHDGYPEPFGFRLRWSVFGFYWKNSRATQITAGCSVGMLTQVHGNMSNRVRDIENGVNRNLSPEFRAYSQQHSVRAWFLGDVDHFAGWHCSSCMDVHGIWVKYTSAQNGDLPRWGSYHDKMDLKNLRNMVRNGKWFDGNAIGDGAMATRDNDNFFAPKYMLEHFEKYEYLL</sequence>
<dbReference type="InterPro" id="IPR000742">
    <property type="entry name" value="EGF"/>
</dbReference>
<dbReference type="GO" id="GO:0016757">
    <property type="term" value="F:glycosyltransferase activity"/>
    <property type="evidence" value="ECO:0000318"/>
    <property type="project" value="GO_Central"/>
</dbReference>
<dbReference type="eggNOG" id="ENOG502QUBY">
    <property type="taxonomic scope" value="Eukaryota"/>
</dbReference>
<feature type="non-terminal residue" evidence="4">
    <location>
        <position position="1"/>
    </location>
</feature>
<proteinExistence type="inferred from homology"/>
<dbReference type="PROSITE" id="PS00022">
    <property type="entry name" value="EGF_1"/>
    <property type="match status" value="1"/>
</dbReference>
<gene>
    <name evidence="4" type="ORF">NEMVEDRAFT_v1g98945</name>
</gene>
<dbReference type="PANTHER" id="PTHR12224">
    <property type="entry name" value="BETA-1,4-MANNOSYL-GLYCOPROTEIN BETA-1,4-N-ACETYLGLUCOSAMINYL-TRANSFERASE"/>
    <property type="match status" value="1"/>
</dbReference>
<dbReference type="Pfam" id="PF04724">
    <property type="entry name" value="Glyco_transf_17"/>
    <property type="match status" value="1"/>
</dbReference>
<dbReference type="PROSITE" id="PS01186">
    <property type="entry name" value="EGF_2"/>
    <property type="match status" value="1"/>
</dbReference>
<keyword evidence="2" id="KW-1015">Disulfide bond</keyword>
<dbReference type="AlphaFoldDB" id="A7RZK5"/>
<name>A7RZK5_NEMVE</name>
<dbReference type="OMA" id="ECGYRDM"/>
<protein>
    <recommendedName>
        <fullName evidence="3">EGF-like domain-containing protein</fullName>
    </recommendedName>
</protein>
<feature type="domain" description="EGF-like" evidence="3">
    <location>
        <begin position="1"/>
        <end position="13"/>
    </location>
</feature>
<keyword evidence="5" id="KW-1185">Reference proteome</keyword>
<dbReference type="EMBL" id="DS469557">
    <property type="protein sequence ID" value="EDO43112.1"/>
    <property type="molecule type" value="Genomic_DNA"/>
</dbReference>
<dbReference type="GO" id="GO:0006044">
    <property type="term" value="P:N-acetylglucosamine metabolic process"/>
    <property type="evidence" value="ECO:0000318"/>
    <property type="project" value="GO_Central"/>
</dbReference>
<dbReference type="PROSITE" id="PS50026">
    <property type="entry name" value="EGF_3"/>
    <property type="match status" value="1"/>
</dbReference>
<comment type="caution">
    <text evidence="2">Lacks conserved residue(s) required for the propagation of feature annotation.</text>
</comment>
<dbReference type="OrthoDB" id="6474464at2759"/>
<evidence type="ECO:0000256" key="1">
    <source>
        <dbReference type="ARBA" id="ARBA00006373"/>
    </source>
</evidence>
<feature type="non-terminal residue" evidence="4">
    <location>
        <position position="333"/>
    </location>
</feature>
<accession>A7RZK5</accession>
<organism evidence="4 5">
    <name type="scientific">Nematostella vectensis</name>
    <name type="common">Starlet sea anemone</name>
    <dbReference type="NCBI Taxonomy" id="45351"/>
    <lineage>
        <taxon>Eukaryota</taxon>
        <taxon>Metazoa</taxon>
        <taxon>Cnidaria</taxon>
        <taxon>Anthozoa</taxon>
        <taxon>Hexacorallia</taxon>
        <taxon>Actiniaria</taxon>
        <taxon>Edwardsiidae</taxon>
        <taxon>Nematostella</taxon>
    </lineage>
</organism>
<dbReference type="KEGG" id="nve:5515029"/>
<dbReference type="Proteomes" id="UP000001593">
    <property type="component" value="Unassembled WGS sequence"/>
</dbReference>
<dbReference type="GO" id="GO:0003830">
    <property type="term" value="F:beta-1,4-mannosylglycoprotein 4-beta-N-acetylglucosaminyltransferase activity"/>
    <property type="evidence" value="ECO:0007669"/>
    <property type="project" value="InterPro"/>
</dbReference>
<reference evidence="4 5" key="1">
    <citation type="journal article" date="2007" name="Science">
        <title>Sea anemone genome reveals ancestral eumetazoan gene repertoire and genomic organization.</title>
        <authorList>
            <person name="Putnam N.H."/>
            <person name="Srivastava M."/>
            <person name="Hellsten U."/>
            <person name="Dirks B."/>
            <person name="Chapman J."/>
            <person name="Salamov A."/>
            <person name="Terry A."/>
            <person name="Shapiro H."/>
            <person name="Lindquist E."/>
            <person name="Kapitonov V.V."/>
            <person name="Jurka J."/>
            <person name="Genikhovich G."/>
            <person name="Grigoriev I.V."/>
            <person name="Lucas S.M."/>
            <person name="Steele R.E."/>
            <person name="Finnerty J.R."/>
            <person name="Technau U."/>
            <person name="Martindale M.Q."/>
            <person name="Rokhsar D.S."/>
        </authorList>
    </citation>
    <scope>NUCLEOTIDE SEQUENCE [LARGE SCALE GENOMIC DNA]</scope>
    <source>
        <strain evidence="5">CH2 X CH6</strain>
    </source>
</reference>
<evidence type="ECO:0000259" key="3">
    <source>
        <dbReference type="PROSITE" id="PS50026"/>
    </source>
</evidence>
<evidence type="ECO:0000313" key="5">
    <source>
        <dbReference type="Proteomes" id="UP000001593"/>
    </source>
</evidence>
<dbReference type="InterPro" id="IPR006813">
    <property type="entry name" value="Glyco_trans_17"/>
</dbReference>
<feature type="disulfide bond" evidence="2">
    <location>
        <begin position="3"/>
        <end position="12"/>
    </location>
</feature>
<evidence type="ECO:0000313" key="4">
    <source>
        <dbReference type="EMBL" id="EDO43112.1"/>
    </source>
</evidence>
<keyword evidence="2" id="KW-0245">EGF-like domain</keyword>
<dbReference type="STRING" id="45351.A7RZK5"/>